<feature type="binding site" evidence="12">
    <location>
        <position position="371"/>
    </location>
    <ligand>
        <name>pyridoxal 5'-phosphate</name>
        <dbReference type="ChEBI" id="CHEBI:597326"/>
    </ligand>
</feature>
<feature type="binding site" evidence="12">
    <location>
        <position position="343"/>
    </location>
    <ligand>
        <name>substrate</name>
    </ligand>
</feature>
<comment type="pathway">
    <text evidence="8 12 14">Amino-acid biosynthesis; L-lysine biosynthesis via DAP pathway; L-lysine from DL-2,6-diaminopimelate: step 1/1.</text>
</comment>
<evidence type="ECO:0000256" key="4">
    <source>
        <dbReference type="ARBA" id="ARBA00022898"/>
    </source>
</evidence>
<feature type="binding site" evidence="12">
    <location>
        <position position="316"/>
    </location>
    <ligand>
        <name>substrate</name>
    </ligand>
</feature>
<evidence type="ECO:0000256" key="12">
    <source>
        <dbReference type="HAMAP-Rule" id="MF_02120"/>
    </source>
</evidence>
<comment type="subunit">
    <text evidence="12">Homodimer.</text>
</comment>
<keyword evidence="6 12" id="KW-0456">Lyase</keyword>
<comment type="caution">
    <text evidence="16">The sequence shown here is derived from an EMBL/GenBank/DDBJ whole genome shotgun (WGS) entry which is preliminary data.</text>
</comment>
<gene>
    <name evidence="12 16" type="primary">lysA</name>
    <name evidence="16" type="ORF">EVJ48_08550</name>
</gene>
<dbReference type="PANTHER" id="PTHR43727">
    <property type="entry name" value="DIAMINOPIMELATE DECARBOXYLASE"/>
    <property type="match status" value="1"/>
</dbReference>
<reference evidence="16 17" key="1">
    <citation type="submission" date="2019-01" db="EMBL/GenBank/DDBJ databases">
        <title>Insights into ecological role of a new deltaproteobacterial order Candidatus Sinidesulfobacterales (Sva0485) by metagenomics and metatranscriptomics.</title>
        <authorList>
            <person name="Tan S."/>
            <person name="Liu J."/>
            <person name="Fang Y."/>
            <person name="Hedlund B."/>
            <person name="Lian Z.-H."/>
            <person name="Huang L.-Y."/>
            <person name="Li J.-T."/>
            <person name="Huang L.-N."/>
            <person name="Li W.-J."/>
            <person name="Jiang H.-C."/>
            <person name="Dong H.-L."/>
            <person name="Shu W.-S."/>
        </authorList>
    </citation>
    <scope>NUCLEOTIDE SEQUENCE [LARGE SCALE GENOMIC DNA]</scope>
    <source>
        <strain evidence="16">AP4</strain>
    </source>
</reference>
<dbReference type="PANTHER" id="PTHR43727:SF2">
    <property type="entry name" value="GROUP IV DECARBOXYLASE"/>
    <property type="match status" value="1"/>
</dbReference>
<comment type="catalytic activity">
    <reaction evidence="7 12 14">
        <text>meso-2,6-diaminopimelate + H(+) = L-lysine + CO2</text>
        <dbReference type="Rhea" id="RHEA:15101"/>
        <dbReference type="ChEBI" id="CHEBI:15378"/>
        <dbReference type="ChEBI" id="CHEBI:16526"/>
        <dbReference type="ChEBI" id="CHEBI:32551"/>
        <dbReference type="ChEBI" id="CHEBI:57791"/>
        <dbReference type="EC" id="4.1.1.20"/>
    </reaction>
</comment>
<feature type="domain" description="Orn/DAP/Arg decarboxylase 2 N-terminal" evidence="15">
    <location>
        <begin position="35"/>
        <end position="279"/>
    </location>
</feature>
<feature type="binding site" evidence="12">
    <location>
        <begin position="273"/>
        <end position="276"/>
    </location>
    <ligand>
        <name>pyridoxal 5'-phosphate</name>
        <dbReference type="ChEBI" id="CHEBI:597326"/>
    </ligand>
</feature>
<feature type="binding site" evidence="12">
    <location>
        <position position="276"/>
    </location>
    <ligand>
        <name>substrate</name>
    </ligand>
</feature>
<evidence type="ECO:0000256" key="6">
    <source>
        <dbReference type="ARBA" id="ARBA00023239"/>
    </source>
</evidence>
<evidence type="ECO:0000256" key="3">
    <source>
        <dbReference type="ARBA" id="ARBA00022793"/>
    </source>
</evidence>
<evidence type="ECO:0000256" key="1">
    <source>
        <dbReference type="ARBA" id="ARBA00001933"/>
    </source>
</evidence>
<dbReference type="InterPro" id="IPR022644">
    <property type="entry name" value="De-COase2_N"/>
</dbReference>
<keyword evidence="2 12" id="KW-0028">Amino-acid biosynthesis</keyword>
<feature type="binding site" evidence="12">
    <location>
        <position position="371"/>
    </location>
    <ligand>
        <name>substrate</name>
    </ligand>
</feature>
<evidence type="ECO:0000256" key="5">
    <source>
        <dbReference type="ARBA" id="ARBA00023154"/>
    </source>
</evidence>
<dbReference type="HAMAP" id="MF_02120">
    <property type="entry name" value="LysA"/>
    <property type="match status" value="1"/>
</dbReference>
<dbReference type="PRINTS" id="PR01179">
    <property type="entry name" value="ODADCRBXLASE"/>
</dbReference>
<feature type="modified residue" description="N6-(pyridoxal phosphate)lysine" evidence="12 13">
    <location>
        <position position="60"/>
    </location>
</feature>
<dbReference type="SUPFAM" id="SSF50621">
    <property type="entry name" value="Alanine racemase C-terminal domain-like"/>
    <property type="match status" value="1"/>
</dbReference>
<evidence type="ECO:0000256" key="9">
    <source>
        <dbReference type="ARBA" id="ARBA00060983"/>
    </source>
</evidence>
<keyword evidence="5 12" id="KW-0457">Lysine biosynthesis</keyword>
<dbReference type="SUPFAM" id="SSF51419">
    <property type="entry name" value="PLP-binding barrel"/>
    <property type="match status" value="1"/>
</dbReference>
<dbReference type="FunFam" id="3.20.20.10:FF:000003">
    <property type="entry name" value="Diaminopimelate decarboxylase"/>
    <property type="match status" value="1"/>
</dbReference>
<comment type="similarity">
    <text evidence="9 12">Belongs to the Orn/Lys/Arg decarboxylase class-II family. LysA subfamily.</text>
</comment>
<comment type="function">
    <text evidence="12">Specifically catalyzes the decarboxylation of meso-diaminopimelate (meso-DAP) to L-lysine.</text>
</comment>
<evidence type="ECO:0000256" key="10">
    <source>
        <dbReference type="ARBA" id="ARBA00066427"/>
    </source>
</evidence>
<dbReference type="Proteomes" id="UP000322454">
    <property type="component" value="Unassembled WGS sequence"/>
</dbReference>
<dbReference type="PRINTS" id="PR01181">
    <property type="entry name" value="DAPDCRBXLASE"/>
</dbReference>
<comment type="cofactor">
    <cofactor evidence="1 12 13 14">
        <name>pyridoxal 5'-phosphate</name>
        <dbReference type="ChEBI" id="CHEBI:597326"/>
    </cofactor>
</comment>
<dbReference type="Gene3D" id="3.20.20.10">
    <property type="entry name" value="Alanine racemase"/>
    <property type="match status" value="1"/>
</dbReference>
<dbReference type="GO" id="GO:0008836">
    <property type="term" value="F:diaminopimelate decarboxylase activity"/>
    <property type="evidence" value="ECO:0007669"/>
    <property type="project" value="UniProtKB-UniRule"/>
</dbReference>
<accession>A0A520X8V0</accession>
<dbReference type="InterPro" id="IPR029066">
    <property type="entry name" value="PLP-binding_barrel"/>
</dbReference>
<dbReference type="FunFam" id="2.40.37.10:FF:000003">
    <property type="entry name" value="Diaminopimelate decarboxylase"/>
    <property type="match status" value="1"/>
</dbReference>
<dbReference type="GO" id="GO:0030170">
    <property type="term" value="F:pyridoxal phosphate binding"/>
    <property type="evidence" value="ECO:0007669"/>
    <property type="project" value="UniProtKB-UniRule"/>
</dbReference>
<dbReference type="AlphaFoldDB" id="A0A520X8V0"/>
<dbReference type="UniPathway" id="UPA00034">
    <property type="reaction ID" value="UER00027"/>
</dbReference>
<dbReference type="Gene3D" id="2.40.37.10">
    <property type="entry name" value="Lyase, Ornithine Decarboxylase, Chain A, domain 1"/>
    <property type="match status" value="1"/>
</dbReference>
<evidence type="ECO:0000256" key="2">
    <source>
        <dbReference type="ARBA" id="ARBA00022605"/>
    </source>
</evidence>
<evidence type="ECO:0000313" key="17">
    <source>
        <dbReference type="Proteomes" id="UP000322454"/>
    </source>
</evidence>
<feature type="binding site" evidence="12">
    <location>
        <position position="239"/>
    </location>
    <ligand>
        <name>pyridoxal 5'-phosphate</name>
        <dbReference type="ChEBI" id="CHEBI:597326"/>
    </ligand>
</feature>
<dbReference type="CDD" id="cd06828">
    <property type="entry name" value="PLPDE_III_DapDC"/>
    <property type="match status" value="1"/>
</dbReference>
<dbReference type="InterPro" id="IPR002986">
    <property type="entry name" value="DAP_deCOOHase_LysA"/>
</dbReference>
<dbReference type="EC" id="4.1.1.20" evidence="10 12"/>
<evidence type="ECO:0000256" key="14">
    <source>
        <dbReference type="RuleBase" id="RU003738"/>
    </source>
</evidence>
<evidence type="ECO:0000256" key="8">
    <source>
        <dbReference type="ARBA" id="ARBA00060643"/>
    </source>
</evidence>
<evidence type="ECO:0000256" key="11">
    <source>
        <dbReference type="ARBA" id="ARBA00074972"/>
    </source>
</evidence>
<evidence type="ECO:0000256" key="13">
    <source>
        <dbReference type="PIRSR" id="PIRSR600183-50"/>
    </source>
</evidence>
<evidence type="ECO:0000313" key="16">
    <source>
        <dbReference type="EMBL" id="RZV37631.1"/>
    </source>
</evidence>
<dbReference type="NCBIfam" id="TIGR01048">
    <property type="entry name" value="lysA"/>
    <property type="match status" value="1"/>
</dbReference>
<dbReference type="EMBL" id="SHMQ01000033">
    <property type="protein sequence ID" value="RZV37631.1"/>
    <property type="molecule type" value="Genomic_DNA"/>
</dbReference>
<evidence type="ECO:0000259" key="15">
    <source>
        <dbReference type="Pfam" id="PF02784"/>
    </source>
</evidence>
<evidence type="ECO:0000256" key="7">
    <source>
        <dbReference type="ARBA" id="ARBA00050464"/>
    </source>
</evidence>
<keyword evidence="4 12" id="KW-0663">Pyridoxal phosphate</keyword>
<keyword evidence="3 12" id="KW-0210">Decarboxylase</keyword>
<organism evidence="16 17">
    <name type="scientific">Candidatus Acidulodesulfobacterium acidiphilum</name>
    <dbReference type="NCBI Taxonomy" id="2597224"/>
    <lineage>
        <taxon>Bacteria</taxon>
        <taxon>Deltaproteobacteria</taxon>
        <taxon>Candidatus Acidulodesulfobacterales</taxon>
        <taxon>Candidatus Acidulodesulfobacterium</taxon>
    </lineage>
</organism>
<protein>
    <recommendedName>
        <fullName evidence="11 12">Diaminopimelate decarboxylase</fullName>
        <shortName evidence="12">DAP decarboxylase</shortName>
        <shortName evidence="12">DAPDC</shortName>
        <ecNumber evidence="10 12">4.1.1.20</ecNumber>
    </recommendedName>
</protein>
<feature type="active site" description="Proton donor" evidence="13">
    <location>
        <position position="342"/>
    </location>
</feature>
<dbReference type="Pfam" id="PF02784">
    <property type="entry name" value="Orn_Arg_deC_N"/>
    <property type="match status" value="1"/>
</dbReference>
<proteinExistence type="inferred from homology"/>
<dbReference type="GO" id="GO:0009089">
    <property type="term" value="P:lysine biosynthetic process via diaminopimelate"/>
    <property type="evidence" value="ECO:0007669"/>
    <property type="project" value="UniProtKB-UniRule"/>
</dbReference>
<dbReference type="InterPro" id="IPR000183">
    <property type="entry name" value="Orn/DAP/Arg_de-COase"/>
</dbReference>
<feature type="binding site" evidence="12">
    <location>
        <position position="312"/>
    </location>
    <ligand>
        <name>substrate</name>
    </ligand>
</feature>
<dbReference type="InterPro" id="IPR009006">
    <property type="entry name" value="Ala_racemase/Decarboxylase_C"/>
</dbReference>
<sequence length="418" mass="46368">MNDFIFKENQLYCENVPVKEIAGNVGTPFYLYSLATLRRHFNVFDESSRVLNSLVCYSVKANSNIAILNFLFKMGWGADIVSGGELFRAIKAGVDTGKVVYSGVGKTEAEIEYAIKSNILMFNVESLPEVFLIDKVAGRLNTKARISFRINPNVDPKTHPYISTGLKKNKFGISIKHAVSAYETAKELKNIDVVGLDCHIGSQLTEISPFNDAVEIIKELLDRITAKGFDIKYLDLGGGLGITYENEMPPHPSTYMNSIKNILKSYDGKVIFEPGRLIVGNGGIFVAKVTYVKDTGSKNFIITDGGMNDLIRPALYEAYHEIVPVIKKEGPKIKADIVGPICESADFFGKDRVLNSVSDGDLIAVFSAGAYGFSMSSNYNSRPRATEVLVDKDNFYVIRNRETYEDLIDKEIIPENIK</sequence>
<name>A0A520X8V0_9DELT</name>